<evidence type="ECO:0000256" key="1">
    <source>
        <dbReference type="SAM" id="Phobius"/>
    </source>
</evidence>
<dbReference type="STRING" id="1267564.SAMN05192561_11323"/>
<protein>
    <recommendedName>
        <fullName evidence="2">DUF7991 domain-containing protein</fullName>
    </recommendedName>
</protein>
<feature type="domain" description="DUF7991" evidence="2">
    <location>
        <begin position="1"/>
        <end position="103"/>
    </location>
</feature>
<feature type="transmembrane region" description="Helical" evidence="1">
    <location>
        <begin position="7"/>
        <end position="28"/>
    </location>
</feature>
<feature type="transmembrane region" description="Helical" evidence="1">
    <location>
        <begin position="40"/>
        <end position="59"/>
    </location>
</feature>
<dbReference type="OrthoDB" id="239417at2157"/>
<dbReference type="InterPro" id="IPR058304">
    <property type="entry name" value="DUF7991"/>
</dbReference>
<keyword evidence="1" id="KW-1133">Transmembrane helix</keyword>
<feature type="transmembrane region" description="Helical" evidence="1">
    <location>
        <begin position="71"/>
        <end position="94"/>
    </location>
</feature>
<organism evidence="3 4">
    <name type="scientific">Halopenitus malekzadehii</name>
    <dbReference type="NCBI Taxonomy" id="1267564"/>
    <lineage>
        <taxon>Archaea</taxon>
        <taxon>Methanobacteriati</taxon>
        <taxon>Methanobacteriota</taxon>
        <taxon>Stenosarchaea group</taxon>
        <taxon>Halobacteria</taxon>
        <taxon>Halobacteriales</taxon>
        <taxon>Haloferacaceae</taxon>
        <taxon>Halopenitus</taxon>
    </lineage>
</organism>
<keyword evidence="1" id="KW-0472">Membrane</keyword>
<reference evidence="3 4" key="1">
    <citation type="submission" date="2016-10" db="EMBL/GenBank/DDBJ databases">
        <authorList>
            <person name="de Groot N.N."/>
        </authorList>
    </citation>
    <scope>NUCLEOTIDE SEQUENCE [LARGE SCALE GENOMIC DNA]</scope>
    <source>
        <strain evidence="3 4">IBRC-M10418</strain>
    </source>
</reference>
<dbReference type="AlphaFoldDB" id="A0A1H6JI24"/>
<name>A0A1H6JI24_9EURY</name>
<dbReference type="Pfam" id="PF25953">
    <property type="entry name" value="DUF7991"/>
    <property type="match status" value="1"/>
</dbReference>
<proteinExistence type="predicted"/>
<keyword evidence="1" id="KW-0812">Transmembrane</keyword>
<dbReference type="Proteomes" id="UP000199215">
    <property type="component" value="Unassembled WGS sequence"/>
</dbReference>
<accession>A0A1H6JI24</accession>
<sequence length="105" mass="11274">MATILDVFLFLVVLGLHTLIAAVMTRFLRIRLDTTWGTAIYVAFLVPVALWISTLVVSGPFGIGIDLGTPAAVFTVMILLPTALGVAIDVLYVVPPDEYELPDSA</sequence>
<keyword evidence="4" id="KW-1185">Reference proteome</keyword>
<dbReference type="EMBL" id="FNWU01000013">
    <property type="protein sequence ID" value="SEH61606.1"/>
    <property type="molecule type" value="Genomic_DNA"/>
</dbReference>
<evidence type="ECO:0000313" key="4">
    <source>
        <dbReference type="Proteomes" id="UP000199215"/>
    </source>
</evidence>
<evidence type="ECO:0000313" key="3">
    <source>
        <dbReference type="EMBL" id="SEH61606.1"/>
    </source>
</evidence>
<evidence type="ECO:0000259" key="2">
    <source>
        <dbReference type="Pfam" id="PF25953"/>
    </source>
</evidence>
<gene>
    <name evidence="3" type="ORF">SAMN05192561_11323</name>
</gene>
<dbReference type="RefSeq" id="WP_092817658.1">
    <property type="nucleotide sequence ID" value="NZ_FNWU01000013.1"/>
</dbReference>